<proteinExistence type="predicted"/>
<evidence type="ECO:0000313" key="4">
    <source>
        <dbReference type="Proteomes" id="UP000716004"/>
    </source>
</evidence>
<reference evidence="2" key="1">
    <citation type="submission" date="2021-04" db="EMBL/GenBank/DDBJ databases">
        <title>Genomic insights into ecological role and evolution of a novel Thermoplasmata order Candidatus Sysuiplasmatales.</title>
        <authorList>
            <person name="Yuan Y."/>
        </authorList>
    </citation>
    <scope>NUCLEOTIDE SEQUENCE</scope>
    <source>
        <strain evidence="3">TUT19-bin139</strain>
        <strain evidence="2">YP2-bin.285</strain>
    </source>
</reference>
<name>A0A8J8CDA6_9ARCH</name>
<keyword evidence="1" id="KW-0812">Transmembrane</keyword>
<organism evidence="2 4">
    <name type="scientific">Candidatus Sysuiplasma superficiale</name>
    <dbReference type="NCBI Taxonomy" id="2823368"/>
    <lineage>
        <taxon>Archaea</taxon>
        <taxon>Methanobacteriati</taxon>
        <taxon>Thermoplasmatota</taxon>
        <taxon>Thermoplasmata</taxon>
        <taxon>Candidatus Sysuiplasmatales</taxon>
        <taxon>Candidatus Sysuiplasmataceae</taxon>
        <taxon>Candidatus Sysuiplasma</taxon>
    </lineage>
</organism>
<evidence type="ECO:0000313" key="2">
    <source>
        <dbReference type="EMBL" id="MBX8630945.1"/>
    </source>
</evidence>
<gene>
    <name evidence="2" type="ORF">J9259_00245</name>
    <name evidence="3" type="ORF">KIY12_00265</name>
</gene>
<comment type="caution">
    <text evidence="2">The sequence shown here is derived from an EMBL/GenBank/DDBJ whole genome shotgun (WGS) entry which is preliminary data.</text>
</comment>
<evidence type="ECO:0000256" key="1">
    <source>
        <dbReference type="SAM" id="Phobius"/>
    </source>
</evidence>
<dbReference type="Proteomes" id="UP000716004">
    <property type="component" value="Unassembled WGS sequence"/>
</dbReference>
<dbReference type="InterPro" id="IPR036197">
    <property type="entry name" value="NarG-like_sf"/>
</dbReference>
<keyword evidence="1" id="KW-1133">Transmembrane helix</keyword>
<feature type="transmembrane region" description="Helical" evidence="1">
    <location>
        <begin position="205"/>
        <end position="225"/>
    </location>
</feature>
<dbReference type="SUPFAM" id="SSF103501">
    <property type="entry name" value="Respiratory nitrate reductase 1 gamma chain"/>
    <property type="match status" value="1"/>
</dbReference>
<feature type="transmembrane region" description="Helical" evidence="1">
    <location>
        <begin position="103"/>
        <end position="125"/>
    </location>
</feature>
<sequence>MMLVRVQKMAAVDINPFFSATDFRLFVLILVLGAVLGVLYDAVGRKKIVSYQQEREWKRSYGRSKPSGESGGSVIFRVLIRNIAFSGEIASCKDRSLDRTRRVAHLLLFWGLIIAALSMLLRALVYPTLNASPLSNPLEVGTNTGDGMLLVGGIIMLFMRVNVRSERDSIFRSIRADMFLFSIMFAVVFQFILELADLSGSVTATEAALILYLPVTAFPFLSMAWSKFPHIIYKPVYAIHREMDAAEGYSHLPSPSTVSYIKED</sequence>
<protein>
    <recommendedName>
        <fullName evidence="5">NarG-like domain-containing protein</fullName>
    </recommendedName>
</protein>
<keyword evidence="1" id="KW-0472">Membrane</keyword>
<dbReference type="EMBL" id="JAGVSJ010000001">
    <property type="protein sequence ID" value="MBX8630945.1"/>
    <property type="molecule type" value="Genomic_DNA"/>
</dbReference>
<dbReference type="EMBL" id="JAHEAC010000001">
    <property type="protein sequence ID" value="MBX8643157.1"/>
    <property type="molecule type" value="Genomic_DNA"/>
</dbReference>
<dbReference type="AlphaFoldDB" id="A0A8J8CDA6"/>
<feature type="transmembrane region" description="Helical" evidence="1">
    <location>
        <begin position="23"/>
        <end position="43"/>
    </location>
</feature>
<dbReference type="Proteomes" id="UP000750197">
    <property type="component" value="Unassembled WGS sequence"/>
</dbReference>
<feature type="transmembrane region" description="Helical" evidence="1">
    <location>
        <begin position="145"/>
        <end position="163"/>
    </location>
</feature>
<accession>A0A8J8CDA6</accession>
<evidence type="ECO:0008006" key="5">
    <source>
        <dbReference type="Google" id="ProtNLM"/>
    </source>
</evidence>
<feature type="transmembrane region" description="Helical" evidence="1">
    <location>
        <begin position="175"/>
        <end position="193"/>
    </location>
</feature>
<evidence type="ECO:0000313" key="3">
    <source>
        <dbReference type="EMBL" id="MBX8643157.1"/>
    </source>
</evidence>